<sequence>MKHLSNLFSGKLTAYQIATATGVDIQIIEEMMENADAMNELDECSYNKLVQLENELFTPSVNNNETSA</sequence>
<dbReference type="Proteomes" id="UP000294843">
    <property type="component" value="Unassembled WGS sequence"/>
</dbReference>
<proteinExistence type="predicted"/>
<reference evidence="1 2" key="1">
    <citation type="submission" date="2019-01" db="EMBL/GenBank/DDBJ databases">
        <title>Draft genome sequences of the type strains of six Macrococcus species.</title>
        <authorList>
            <person name="Mazhar S."/>
            <person name="Altermann E."/>
            <person name="Hill C."/>
            <person name="Mcauliffe O."/>
        </authorList>
    </citation>
    <scope>NUCLEOTIDE SEQUENCE [LARGE SCALE GENOMIC DNA]</scope>
    <source>
        <strain evidence="1 2">ATCC 51825</strain>
    </source>
</reference>
<comment type="caution">
    <text evidence="1">The sequence shown here is derived from an EMBL/GenBank/DDBJ whole genome shotgun (WGS) entry which is preliminary data.</text>
</comment>
<organism evidence="1 2">
    <name type="scientific">Macrococcus bovicus</name>
    <dbReference type="NCBI Taxonomy" id="69968"/>
    <lineage>
        <taxon>Bacteria</taxon>
        <taxon>Bacillati</taxon>
        <taxon>Bacillota</taxon>
        <taxon>Bacilli</taxon>
        <taxon>Bacillales</taxon>
        <taxon>Staphylococcaceae</taxon>
        <taxon>Macrococcus</taxon>
    </lineage>
</organism>
<dbReference type="RefSeq" id="WP_133451005.1">
    <property type="nucleotide sequence ID" value="NZ_SCWF01000001.1"/>
</dbReference>
<dbReference type="EMBL" id="SCWF01000001">
    <property type="protein sequence ID" value="TDM15807.1"/>
    <property type="molecule type" value="Genomic_DNA"/>
</dbReference>
<gene>
    <name evidence="1" type="ORF">ERX55_02555</name>
</gene>
<accession>A0A4R6C349</accession>
<name>A0A4R6C349_9STAP</name>
<protein>
    <submittedName>
        <fullName evidence="1">Uncharacterized protein</fullName>
    </submittedName>
</protein>
<dbReference type="AlphaFoldDB" id="A0A4R6C349"/>
<evidence type="ECO:0000313" key="1">
    <source>
        <dbReference type="EMBL" id="TDM15807.1"/>
    </source>
</evidence>
<keyword evidence="2" id="KW-1185">Reference proteome</keyword>
<evidence type="ECO:0000313" key="2">
    <source>
        <dbReference type="Proteomes" id="UP000294843"/>
    </source>
</evidence>